<dbReference type="Proteomes" id="UP000244902">
    <property type="component" value="Chromosome"/>
</dbReference>
<keyword evidence="1" id="KW-0812">Transmembrane</keyword>
<dbReference type="InterPro" id="IPR021382">
    <property type="entry name" value="DUF3014"/>
</dbReference>
<feature type="transmembrane region" description="Helical" evidence="1">
    <location>
        <begin position="45"/>
        <end position="63"/>
    </location>
</feature>
<dbReference type="OrthoDB" id="5502479at2"/>
<dbReference type="AlphaFoldDB" id="A0A2U8H786"/>
<evidence type="ECO:0000313" key="2">
    <source>
        <dbReference type="EMBL" id="AWI81533.1"/>
    </source>
</evidence>
<dbReference type="EMBL" id="CP022188">
    <property type="protein sequence ID" value="AWI81533.1"/>
    <property type="molecule type" value="Genomic_DNA"/>
</dbReference>
<accession>A0A2U8H786</accession>
<name>A0A2U8H786_9RHOO</name>
<organism evidence="2 3">
    <name type="scientific">Parazoarcus communis</name>
    <dbReference type="NCBI Taxonomy" id="41977"/>
    <lineage>
        <taxon>Bacteria</taxon>
        <taxon>Pseudomonadati</taxon>
        <taxon>Pseudomonadota</taxon>
        <taxon>Betaproteobacteria</taxon>
        <taxon>Rhodocyclales</taxon>
        <taxon>Zoogloeaceae</taxon>
        <taxon>Parazoarcus</taxon>
    </lineage>
</organism>
<reference evidence="2 3" key="1">
    <citation type="submission" date="2017-06" db="EMBL/GenBank/DDBJ databases">
        <title>Azoarcus sp. TSNA42 complete genome sequence.</title>
        <authorList>
            <person name="Woo J.-H."/>
            <person name="Kim H.-S."/>
        </authorList>
    </citation>
    <scope>NUCLEOTIDE SEQUENCE [LARGE SCALE GENOMIC DNA]</scope>
    <source>
        <strain evidence="2 3">TSNA42</strain>
    </source>
</reference>
<gene>
    <name evidence="2" type="ORF">CEW87_20545</name>
</gene>
<evidence type="ECO:0000313" key="3">
    <source>
        <dbReference type="Proteomes" id="UP000244902"/>
    </source>
</evidence>
<proteinExistence type="predicted"/>
<dbReference type="Pfam" id="PF11219">
    <property type="entry name" value="DUF3014"/>
    <property type="match status" value="1"/>
</dbReference>
<sequence>MESVVPSEAVLDDGNARVLRPERGDAALRRTRLTGGRVSSRTLKGVLLVAVLAIGAGVAYLGFGPEPEQVKPAEPVPQVQQPAEPASSGLIEPVIRYPIVPELAVVEAPAEAAVVPPPELAGSDDRVAAEFGSSFGGGLGELVVVKDLVRRIVVTVDNLPGERLPLSRSPVRKAEGGFIVNEQDGARSIAADNEARYLPYVLFAEQADMRMLVSAYRRLYPLFQAAYDELGYPSAYFNDRLVVVIDHMLAAPEVAGPIRLIQPKVRYRFEDPELEALSAGQKVMVRMGVDNARRIKAKLRELRQGLTAGAPAR</sequence>
<protein>
    <recommendedName>
        <fullName evidence="4">DUF3014 domain-containing protein</fullName>
    </recommendedName>
</protein>
<keyword evidence="1" id="KW-1133">Transmembrane helix</keyword>
<dbReference type="RefSeq" id="WP_108976016.1">
    <property type="nucleotide sequence ID" value="NZ_CP022188.1"/>
</dbReference>
<evidence type="ECO:0000256" key="1">
    <source>
        <dbReference type="SAM" id="Phobius"/>
    </source>
</evidence>
<evidence type="ECO:0008006" key="4">
    <source>
        <dbReference type="Google" id="ProtNLM"/>
    </source>
</evidence>
<keyword evidence="1" id="KW-0472">Membrane</keyword>